<dbReference type="EMBL" id="JAKKPZ010000018">
    <property type="protein sequence ID" value="KAI1712545.1"/>
    <property type="molecule type" value="Genomic_DNA"/>
</dbReference>
<keyword evidence="1" id="KW-0812">Transmembrane</keyword>
<dbReference type="Proteomes" id="UP001201812">
    <property type="component" value="Unassembled WGS sequence"/>
</dbReference>
<reference evidence="2" key="1">
    <citation type="submission" date="2022-01" db="EMBL/GenBank/DDBJ databases">
        <title>Genome Sequence Resource for Two Populations of Ditylenchus destructor, the Migratory Endoparasitic Phytonematode.</title>
        <authorList>
            <person name="Zhang H."/>
            <person name="Lin R."/>
            <person name="Xie B."/>
        </authorList>
    </citation>
    <scope>NUCLEOTIDE SEQUENCE</scope>
    <source>
        <strain evidence="2">BazhouSP</strain>
    </source>
</reference>
<comment type="caution">
    <text evidence="2">The sequence shown here is derived from an EMBL/GenBank/DDBJ whole genome shotgun (WGS) entry which is preliminary data.</text>
</comment>
<evidence type="ECO:0000313" key="3">
    <source>
        <dbReference type="Proteomes" id="UP001201812"/>
    </source>
</evidence>
<sequence>MQTNYTTLADEVDGFLIQLQTKISKLRDAIEIPLLTDRQQTFGMTKDEIRQLFNEYYAILVGHRAIKREDERMKELSEAIVEGYTIIIQLANMAPPLGIAGCNKRTLQAVLFFLSERNIRLKRLKKQSSTFYMATLICITVELSLNMTYLSSQYYTGSCLIFEEIVRGRKNEQGGGNYLEKPFNDYPVVATTLQTILDEHLAKLNKSMQSPILEVRQLRWEYEEDAMNAACRHHLSLKQYHVDQSTMPRQIGDAHYNALHTLSPCFAFYAFMLSIRFFLMHKSCSRQS</sequence>
<proteinExistence type="predicted"/>
<keyword evidence="3" id="KW-1185">Reference proteome</keyword>
<feature type="transmembrane region" description="Helical" evidence="1">
    <location>
        <begin position="130"/>
        <end position="150"/>
    </location>
</feature>
<name>A0AAD4N0F3_9BILA</name>
<organism evidence="2 3">
    <name type="scientific">Ditylenchus destructor</name>
    <dbReference type="NCBI Taxonomy" id="166010"/>
    <lineage>
        <taxon>Eukaryota</taxon>
        <taxon>Metazoa</taxon>
        <taxon>Ecdysozoa</taxon>
        <taxon>Nematoda</taxon>
        <taxon>Chromadorea</taxon>
        <taxon>Rhabditida</taxon>
        <taxon>Tylenchina</taxon>
        <taxon>Tylenchomorpha</taxon>
        <taxon>Sphaerularioidea</taxon>
        <taxon>Anguinidae</taxon>
        <taxon>Anguininae</taxon>
        <taxon>Ditylenchus</taxon>
    </lineage>
</organism>
<accession>A0AAD4N0F3</accession>
<dbReference type="AlphaFoldDB" id="A0AAD4N0F3"/>
<keyword evidence="1" id="KW-1133">Transmembrane helix</keyword>
<evidence type="ECO:0000256" key="1">
    <source>
        <dbReference type="SAM" id="Phobius"/>
    </source>
</evidence>
<protein>
    <submittedName>
        <fullName evidence="2">Uncharacterized protein</fullName>
    </submittedName>
</protein>
<keyword evidence="1" id="KW-0472">Membrane</keyword>
<gene>
    <name evidence="2" type="ORF">DdX_09637</name>
</gene>
<evidence type="ECO:0000313" key="2">
    <source>
        <dbReference type="EMBL" id="KAI1712545.1"/>
    </source>
</evidence>
<feature type="transmembrane region" description="Helical" evidence="1">
    <location>
        <begin position="258"/>
        <end position="279"/>
    </location>
</feature>